<reference evidence="13 14" key="1">
    <citation type="submission" date="2019-01" db="EMBL/GenBank/DDBJ databases">
        <authorList>
            <person name="Sayadi A."/>
        </authorList>
    </citation>
    <scope>NUCLEOTIDE SEQUENCE [LARGE SCALE GENOMIC DNA]</scope>
</reference>
<dbReference type="OrthoDB" id="529273at2759"/>
<dbReference type="GO" id="GO:0005788">
    <property type="term" value="C:endoplasmic reticulum lumen"/>
    <property type="evidence" value="ECO:0007669"/>
    <property type="project" value="TreeGrafter"/>
</dbReference>
<organism evidence="13 14">
    <name type="scientific">Callosobruchus maculatus</name>
    <name type="common">Southern cowpea weevil</name>
    <name type="synonym">Pulse bruchid</name>
    <dbReference type="NCBI Taxonomy" id="64391"/>
    <lineage>
        <taxon>Eukaryota</taxon>
        <taxon>Metazoa</taxon>
        <taxon>Ecdysozoa</taxon>
        <taxon>Arthropoda</taxon>
        <taxon>Hexapoda</taxon>
        <taxon>Insecta</taxon>
        <taxon>Pterygota</taxon>
        <taxon>Neoptera</taxon>
        <taxon>Endopterygota</taxon>
        <taxon>Coleoptera</taxon>
        <taxon>Polyphaga</taxon>
        <taxon>Cucujiformia</taxon>
        <taxon>Chrysomeloidea</taxon>
        <taxon>Chrysomelidae</taxon>
        <taxon>Bruchinae</taxon>
        <taxon>Bruchini</taxon>
        <taxon>Callosobruchus</taxon>
    </lineage>
</organism>
<keyword evidence="3" id="KW-0808">Transferase</keyword>
<evidence type="ECO:0000256" key="2">
    <source>
        <dbReference type="ARBA" id="ARBA00022676"/>
    </source>
</evidence>
<evidence type="ECO:0000313" key="14">
    <source>
        <dbReference type="Proteomes" id="UP000410492"/>
    </source>
</evidence>
<keyword evidence="5" id="KW-0256">Endoplasmic reticulum</keyword>
<evidence type="ECO:0000256" key="1">
    <source>
        <dbReference type="ARBA" id="ARBA00011970"/>
    </source>
</evidence>
<name>A0A653BVW2_CALMS</name>
<comment type="catalytic activity">
    <reaction evidence="9">
        <text>L-seryl-[protein] + UDP-N-acetyl-alpha-D-glucosamine = 3-O-(N-acetyl-beta-D-glucosaminyl)-L-seryl-[protein] + UDP + H(+)</text>
        <dbReference type="Rhea" id="RHEA:48904"/>
        <dbReference type="Rhea" id="RHEA-COMP:9863"/>
        <dbReference type="Rhea" id="RHEA-COMP:12251"/>
        <dbReference type="ChEBI" id="CHEBI:15378"/>
        <dbReference type="ChEBI" id="CHEBI:29999"/>
        <dbReference type="ChEBI" id="CHEBI:57705"/>
        <dbReference type="ChEBI" id="CHEBI:58223"/>
        <dbReference type="ChEBI" id="CHEBI:90838"/>
        <dbReference type="EC" id="2.4.1.255"/>
    </reaction>
</comment>
<feature type="signal peptide" evidence="11">
    <location>
        <begin position="1"/>
        <end position="19"/>
    </location>
</feature>
<evidence type="ECO:0000256" key="3">
    <source>
        <dbReference type="ARBA" id="ARBA00022679"/>
    </source>
</evidence>
<dbReference type="Pfam" id="PF04577">
    <property type="entry name" value="Glyco_transf_61"/>
    <property type="match status" value="1"/>
</dbReference>
<gene>
    <name evidence="13" type="ORF">CALMAC_LOCUS4173</name>
</gene>
<dbReference type="InterPro" id="IPR049625">
    <property type="entry name" value="Glyco_transf_61_cat"/>
</dbReference>
<evidence type="ECO:0000256" key="7">
    <source>
        <dbReference type="ARBA" id="ARBA00040944"/>
    </source>
</evidence>
<protein>
    <recommendedName>
        <fullName evidence="7">EGF domain-specific O-linked N-acetylglucosamine transferase</fullName>
        <ecNumber evidence="1">2.4.1.255</ecNumber>
    </recommendedName>
    <alternativeName>
        <fullName evidence="8">Extracellular O-linked N-acetylglucosamine transferase</fullName>
    </alternativeName>
</protein>
<dbReference type="EMBL" id="CAACVG010005941">
    <property type="protein sequence ID" value="VEN39774.1"/>
    <property type="molecule type" value="Genomic_DNA"/>
</dbReference>
<keyword evidence="2" id="KW-0328">Glycosyltransferase</keyword>
<dbReference type="InterPro" id="IPR007657">
    <property type="entry name" value="Glycosyltransferase_61"/>
</dbReference>
<keyword evidence="4 11" id="KW-0732">Signal</keyword>
<dbReference type="AlphaFoldDB" id="A0A653BVW2"/>
<sequence length="520" mass="61462">MYKFLLFLPVLFLPMLSHNYSVINLPEEHVQYFFRNLPQLAHKCFKDDDCPFKEHLNKDRCWGYEHDCDWTKQYSIPACPGDHKGWVKSKFAQQTTFHTQADFGYVKEQIKEMKMMCVPLFPDDSSLECSEHLRFCRGRNIMINFTKLAHRDEPIRYKMDVLGDGDIGGYCDLNKERLLKEADHISPLQSWGPELRYFAKLKNRPIVEGDCDVVVEKPTFVMKIDATVNMYHHYCDFLNLYASLHVNSTDEYAFSTDVHVLIWESFDYRSAFGDTWQAFTEHPLWDLKTFKGDTVCFKNIVFPLLPRMIFGLYYNTPIIYGCEKSGLFDAFSKHILHRLKIPLYPRKNKKIRITLLSRNTKHRRIVNEQELLRAIKKNDRYEVKRAVYDRDIHFKKQLEITRNSDIFIGIHGAGLTHLMFLPPWAVLFELYNCEDASCYFDLARLRGMKYITWQKPDKLKSFEDGTYVGGAHAKFANYSFDVEEFSRLVDIGARHVRNHPEFEKFLKKVEHEETILHDEL</sequence>
<evidence type="ECO:0000256" key="6">
    <source>
        <dbReference type="ARBA" id="ARBA00023180"/>
    </source>
</evidence>
<evidence type="ECO:0000256" key="11">
    <source>
        <dbReference type="SAM" id="SignalP"/>
    </source>
</evidence>
<evidence type="ECO:0000256" key="8">
    <source>
        <dbReference type="ARBA" id="ARBA00042574"/>
    </source>
</evidence>
<feature type="domain" description="Glycosyltransferase 61 catalytic" evidence="12">
    <location>
        <begin position="331"/>
        <end position="426"/>
    </location>
</feature>
<keyword evidence="6" id="KW-0325">Glycoprotein</keyword>
<keyword evidence="14" id="KW-1185">Reference proteome</keyword>
<evidence type="ECO:0000313" key="13">
    <source>
        <dbReference type="EMBL" id="VEN39774.1"/>
    </source>
</evidence>
<evidence type="ECO:0000256" key="5">
    <source>
        <dbReference type="ARBA" id="ARBA00022824"/>
    </source>
</evidence>
<dbReference type="PANTHER" id="PTHR20961">
    <property type="entry name" value="GLYCOSYLTRANSFERASE"/>
    <property type="match status" value="1"/>
</dbReference>
<dbReference type="Proteomes" id="UP000410492">
    <property type="component" value="Unassembled WGS sequence"/>
</dbReference>
<evidence type="ECO:0000256" key="9">
    <source>
        <dbReference type="ARBA" id="ARBA00048317"/>
    </source>
</evidence>
<evidence type="ECO:0000256" key="4">
    <source>
        <dbReference type="ARBA" id="ARBA00022729"/>
    </source>
</evidence>
<evidence type="ECO:0000256" key="10">
    <source>
        <dbReference type="ARBA" id="ARBA00049432"/>
    </source>
</evidence>
<dbReference type="EC" id="2.4.1.255" evidence="1"/>
<evidence type="ECO:0000259" key="12">
    <source>
        <dbReference type="Pfam" id="PF04577"/>
    </source>
</evidence>
<feature type="chain" id="PRO_5025039574" description="EGF domain-specific O-linked N-acetylglucosamine transferase" evidence="11">
    <location>
        <begin position="20"/>
        <end position="520"/>
    </location>
</feature>
<accession>A0A653BVW2</accession>
<dbReference type="PANTHER" id="PTHR20961:SF148">
    <property type="entry name" value="EGF DOMAIN-SPECIFIC O-LINKED N-ACETYLGLUCOSAMINE TRANSFERASE"/>
    <property type="match status" value="1"/>
</dbReference>
<dbReference type="GO" id="GO:0097363">
    <property type="term" value="F:protein O-acetylglucosaminyltransferase activity"/>
    <property type="evidence" value="ECO:0007669"/>
    <property type="project" value="UniProtKB-EC"/>
</dbReference>
<comment type="catalytic activity">
    <reaction evidence="10">
        <text>L-threonyl-[protein] + UDP-N-acetyl-alpha-D-glucosamine = 3-O-(N-acetyl-beta-D-glucosaminyl)-L-threonyl-[protein] + UDP + H(+)</text>
        <dbReference type="Rhea" id="RHEA:48908"/>
        <dbReference type="Rhea" id="RHEA-COMP:11060"/>
        <dbReference type="Rhea" id="RHEA-COMP:12252"/>
        <dbReference type="ChEBI" id="CHEBI:15378"/>
        <dbReference type="ChEBI" id="CHEBI:30013"/>
        <dbReference type="ChEBI" id="CHEBI:57705"/>
        <dbReference type="ChEBI" id="CHEBI:58223"/>
        <dbReference type="ChEBI" id="CHEBI:90840"/>
        <dbReference type="EC" id="2.4.1.255"/>
    </reaction>
</comment>
<proteinExistence type="predicted"/>